<keyword evidence="4" id="KW-1185">Reference proteome</keyword>
<dbReference type="Proteomes" id="UP000241074">
    <property type="component" value="Chromosome"/>
</dbReference>
<dbReference type="AlphaFoldDB" id="A0A2P1PNJ6"/>
<gene>
    <name evidence="3" type="ORF">C7S18_04090</name>
</gene>
<evidence type="ECO:0000313" key="3">
    <source>
        <dbReference type="EMBL" id="AVP96423.1"/>
    </source>
</evidence>
<name>A0A2P1PNJ6_9GAMM</name>
<dbReference type="SUPFAM" id="SSF49344">
    <property type="entry name" value="CBD9-like"/>
    <property type="match status" value="1"/>
</dbReference>
<dbReference type="Gene3D" id="2.60.40.1190">
    <property type="match status" value="1"/>
</dbReference>
<feature type="signal peptide" evidence="1">
    <location>
        <begin position="1"/>
        <end position="20"/>
    </location>
</feature>
<dbReference type="Pfam" id="PF19313">
    <property type="entry name" value="DUF5916"/>
    <property type="match status" value="2"/>
</dbReference>
<feature type="domain" description="DUF5916" evidence="2">
    <location>
        <begin position="382"/>
        <end position="740"/>
    </location>
</feature>
<keyword evidence="1" id="KW-0732">Signal</keyword>
<dbReference type="RefSeq" id="WP_106890352.1">
    <property type="nucleotide sequence ID" value="NZ_CP027860.1"/>
</dbReference>
<dbReference type="InterPro" id="IPR045670">
    <property type="entry name" value="DUF5916"/>
</dbReference>
<sequence length="744" mass="83828">MWTRVAMMATLGLVAPMANAAIRVDGQMDEPEWQQARRFGDFVSTTPFDLSPVPAEAGIEAFLLSTPEGLAVALRAKHPADVQRITSRVQRDFNEQIDRSNFMIDFDADGKSAYDFTVSAGNDISDEVISRENQFSKDWDADWQHAVVNSEEGYTWEWLIPWSITSMKPPVNGKRTIAVYFDRVVAATGRRYAYPAATYTRPRFVSEFAKIEIDAYESSLLAITPYGVALADLKRSDQEFKAGADLFWKPNSNHQFALTLNPDFGQVESDDLVVNFDAIETFFTDKRPFFTDNQTAFDSGYPGGNLFYTRRVGGPADDGSGAADINAAIKANGNIGGLGYAFFGATEDGTAGRDFLFGRVSGRTEQVEWDVTQIAVDRPFLDRQADVTAVHGRFRPSETWTLDTAIHHSDIDEGGVVTSGTGGGIIADWDMPGPFRQQYFFIRTDGDVDLNDLGYQDRNNNRYLEWETGYRQDQLPADSLFASHAWELELVDNRNLDGEQVWGTATLQRYSEMRDGGNMFFFVRYRDEIYDDLSSRGNGSFIVQSGMHLFAEANLARRDGGKLSWYFNTELIGSRIGNGYDRLFGIEPRIHFSDQLDWSIGTYWFAQSAWLIWQGDANFGQFDSERVDLVSNLNWFIDDRQELRVKLQAIGIDAEADQAWTIGNGGHLVPATLAVEDFRLQNLGFQIRYRYKLGNLSDIFAVYSRGGAALDERPTDDVFDTLGSAFDLRDDDQFLVKFAYRFEL</sequence>
<feature type="chain" id="PRO_5015193219" description="DUF5916 domain-containing protein" evidence="1">
    <location>
        <begin position="21"/>
        <end position="744"/>
    </location>
</feature>
<reference evidence="3 4" key="2">
    <citation type="submission" date="2018-03" db="EMBL/GenBank/DDBJ databases">
        <authorList>
            <person name="Keele B.F."/>
        </authorList>
    </citation>
    <scope>NUCLEOTIDE SEQUENCE [LARGE SCALE GENOMIC DNA]</scope>
    <source>
        <strain evidence="3 4">D13</strain>
    </source>
</reference>
<evidence type="ECO:0000259" key="2">
    <source>
        <dbReference type="Pfam" id="PF19313"/>
    </source>
</evidence>
<dbReference type="KEGG" id="xba:C7S18_04090"/>
<dbReference type="EMBL" id="CP027860">
    <property type="protein sequence ID" value="AVP96423.1"/>
    <property type="molecule type" value="Genomic_DNA"/>
</dbReference>
<dbReference type="OrthoDB" id="9786766at2"/>
<evidence type="ECO:0000313" key="4">
    <source>
        <dbReference type="Proteomes" id="UP000241074"/>
    </source>
</evidence>
<organism evidence="3 4">
    <name type="scientific">Ahniella affigens</name>
    <dbReference type="NCBI Taxonomy" id="2021234"/>
    <lineage>
        <taxon>Bacteria</taxon>
        <taxon>Pseudomonadati</taxon>
        <taxon>Pseudomonadota</taxon>
        <taxon>Gammaproteobacteria</taxon>
        <taxon>Lysobacterales</taxon>
        <taxon>Rhodanobacteraceae</taxon>
        <taxon>Ahniella</taxon>
    </lineage>
</organism>
<proteinExistence type="predicted"/>
<reference evidence="3 4" key="1">
    <citation type="submission" date="2018-03" db="EMBL/GenBank/DDBJ databases">
        <title>Ahniella affigens gen. nov., sp. nov., a gammaproteobacterium isolated from sandy soil near a stream.</title>
        <authorList>
            <person name="Ko Y."/>
            <person name="Kim J.-H."/>
        </authorList>
    </citation>
    <scope>NUCLEOTIDE SEQUENCE [LARGE SCALE GENOMIC DNA]</scope>
    <source>
        <strain evidence="3 4">D13</strain>
    </source>
</reference>
<evidence type="ECO:0000256" key="1">
    <source>
        <dbReference type="SAM" id="SignalP"/>
    </source>
</evidence>
<protein>
    <recommendedName>
        <fullName evidence="2">DUF5916 domain-containing protein</fullName>
    </recommendedName>
</protein>
<accession>A0A2P1PNJ6</accession>
<feature type="domain" description="DUF5916" evidence="2">
    <location>
        <begin position="221"/>
        <end position="317"/>
    </location>
</feature>